<dbReference type="EMBL" id="FOEQ01000017">
    <property type="protein sequence ID" value="SES01899.1"/>
    <property type="molecule type" value="Genomic_DNA"/>
</dbReference>
<gene>
    <name evidence="1" type="ORF">SAMN05216230_11717</name>
</gene>
<sequence>MLIRILSRILASALRRPAPAATPSPTFYPIDSHSLATRANREVPHV</sequence>
<protein>
    <submittedName>
        <fullName evidence="1">Uncharacterized protein</fullName>
    </submittedName>
</protein>
<name>A0A1H9TXP7_9PSED</name>
<evidence type="ECO:0000313" key="2">
    <source>
        <dbReference type="Proteomes" id="UP000199221"/>
    </source>
</evidence>
<evidence type="ECO:0000313" key="1">
    <source>
        <dbReference type="EMBL" id="SES01899.1"/>
    </source>
</evidence>
<dbReference type="AlphaFoldDB" id="A0A1H9TXP7"/>
<proteinExistence type="predicted"/>
<accession>A0A1H9TXP7</accession>
<dbReference type="Proteomes" id="UP000199221">
    <property type="component" value="Unassembled WGS sequence"/>
</dbReference>
<reference evidence="1 2" key="1">
    <citation type="submission" date="2016-10" db="EMBL/GenBank/DDBJ databases">
        <authorList>
            <person name="de Groot N.N."/>
        </authorList>
    </citation>
    <scope>NUCLEOTIDE SEQUENCE [LARGE SCALE GENOMIC DNA]</scope>
    <source>
        <strain evidence="1 2">LMG 27941</strain>
    </source>
</reference>
<organism evidence="1 2">
    <name type="scientific">Pseudomonas soli</name>
    <dbReference type="NCBI Taxonomy" id="1306993"/>
    <lineage>
        <taxon>Bacteria</taxon>
        <taxon>Pseudomonadati</taxon>
        <taxon>Pseudomonadota</taxon>
        <taxon>Gammaproteobacteria</taxon>
        <taxon>Pseudomonadales</taxon>
        <taxon>Pseudomonadaceae</taxon>
        <taxon>Pseudomonas</taxon>
    </lineage>
</organism>